<sequence length="1072" mass="114820">MATNATTASAAAASTSSLQASSDNKPPTATMLPVVLSKTDFANLLDISQRIKAIREPVRELMRCANISSASTDKHSQNAGSAARDSLLAQLKGQLEMTQSVLSEYLLQVPGVSNHPAITRVPSHSSGQERESDKRSLHFDSQLRNRSSTQGSQDSATYRMSRPQSFFTPDSLVPHYTAATLPALPESSRITIGKEPAGSSATTASALAKSPSLRKSDPRAVSTSAASSDARPAGKPAASGDTIENCIVRLWQSATIETAPAKPVNDVYVKLGKRHIGPLEERIPHIPFRELSSKNNTHINSIDLINSLLRSSVTENEASHLTKQIETIPPGIVACAIANSTSQLFLQLDSEGIKQYAASSSGNSNSGLNSGSSSPASAQSILRMLSDHANFLTRFMETTIIYPIHASQRAKRIEWWTVVACLLRELGDYESLNSLVCVFSSATLGRLRDSWELVSSQCKGAIRFILERVLKIHPNYANYRDELQSRIKKMQKMKKKSASIEAYAAAMTTALGNNGPSTEGNPDEASLDFDNAVAINTPDLCSSNDNYVNSCVYCKEEFDLPPPRALVPIVAVLLKDAVSSEATGDSSGSTKSVASSAKSNTAAETAPQWASVIESCKNQDLPLSLDYYMLRRVFSTELSTLAMLMPPVSQQSSTPRALSAASNFLKRMPRRQSSTEKSGSSKELSLTQCRLLGDSAISASRAPHIVDILAHFLYLAAGNPCYTCSVGSPLDDLHVATSGQLAVIVTTILLFSEPWLPREYLTRLCDLREPRLHSSTYSSKSPSSSNQAATTVKAATISAGTQPSVVGRMSMSSHSHGYESRSSERPWLMSFKLSDSMDSSRYYKNKGGGSSKHSSIESARKTSTDSDSTCVNRAPSPTPNGFANPDKDRRNDAADSSLSFKATLPPEGVPSSGHRRSLSSHSIQSNNSKSAFSAISPTLPELPPLPTNINLPPLPSANMPTWLPNGVPAAAKSPLPSLKSQAKSPLMVHDALLTPPPPPLPAQPMPRFQPSGNAKSPPPPQAPHQLTKSPQLSAVQTIPAVPGIPSSVKKQPTDISAETQMLLSFEPKGNGR</sequence>
<evidence type="ECO:0000313" key="5">
    <source>
        <dbReference type="Proteomes" id="UP001151295"/>
    </source>
</evidence>
<feature type="region of interest" description="Disordered" evidence="2">
    <location>
        <begin position="773"/>
        <end position="792"/>
    </location>
</feature>
<dbReference type="InterPro" id="IPR023578">
    <property type="entry name" value="Ras_GEF_dom_sf"/>
</dbReference>
<keyword evidence="5" id="KW-1185">Reference proteome</keyword>
<feature type="compositionally biased region" description="Basic and acidic residues" evidence="2">
    <location>
        <begin position="127"/>
        <end position="143"/>
    </location>
</feature>
<feature type="region of interest" description="Disordered" evidence="2">
    <location>
        <begin position="990"/>
        <end position="1072"/>
    </location>
</feature>
<reference evidence="4" key="1">
    <citation type="submission" date="2022-07" db="EMBL/GenBank/DDBJ databases">
        <title>Phylogenomic reconstructions and comparative analyses of Kickxellomycotina fungi.</title>
        <authorList>
            <person name="Reynolds N.K."/>
            <person name="Stajich J.E."/>
            <person name="Barry K."/>
            <person name="Grigoriev I.V."/>
            <person name="Crous P."/>
            <person name="Smith M.E."/>
        </authorList>
    </citation>
    <scope>NUCLEOTIDE SEQUENCE</scope>
    <source>
        <strain evidence="4">BCRC 34882</strain>
    </source>
</reference>
<feature type="domain" description="Ras-GEF" evidence="3">
    <location>
        <begin position="329"/>
        <end position="648"/>
    </location>
</feature>
<evidence type="ECO:0000313" key="4">
    <source>
        <dbReference type="EMBL" id="KAJ1990043.1"/>
    </source>
</evidence>
<feature type="region of interest" description="Disordered" evidence="2">
    <location>
        <begin position="191"/>
        <end position="239"/>
    </location>
</feature>
<dbReference type="SMART" id="SM00147">
    <property type="entry name" value="RasGEF"/>
    <property type="match status" value="1"/>
</dbReference>
<organism evidence="4 5">
    <name type="scientific">Coemansia umbellata</name>
    <dbReference type="NCBI Taxonomy" id="1424467"/>
    <lineage>
        <taxon>Eukaryota</taxon>
        <taxon>Fungi</taxon>
        <taxon>Fungi incertae sedis</taxon>
        <taxon>Zoopagomycota</taxon>
        <taxon>Kickxellomycotina</taxon>
        <taxon>Kickxellomycetes</taxon>
        <taxon>Kickxellales</taxon>
        <taxon>Kickxellaceae</taxon>
        <taxon>Coemansia</taxon>
    </lineage>
</organism>
<feature type="region of interest" description="Disordered" evidence="2">
    <location>
        <begin position="842"/>
        <end position="935"/>
    </location>
</feature>
<feature type="compositionally biased region" description="Low complexity" evidence="2">
    <location>
        <begin position="774"/>
        <end position="785"/>
    </location>
</feature>
<name>A0ABQ8PJ99_9FUNG</name>
<dbReference type="Proteomes" id="UP001151295">
    <property type="component" value="Unassembled WGS sequence"/>
</dbReference>
<gene>
    <name evidence="4" type="primary">BUD5</name>
    <name evidence="4" type="ORF">EDC05_004305</name>
</gene>
<keyword evidence="1" id="KW-0344">Guanine-nucleotide releasing factor</keyword>
<feature type="region of interest" description="Disordered" evidence="2">
    <location>
        <begin position="581"/>
        <end position="600"/>
    </location>
</feature>
<feature type="compositionally biased region" description="Low complexity" evidence="2">
    <location>
        <begin position="196"/>
        <end position="213"/>
    </location>
</feature>
<feature type="compositionally biased region" description="Low complexity" evidence="2">
    <location>
        <begin position="1"/>
        <end position="22"/>
    </location>
</feature>
<comment type="caution">
    <text evidence="4">The sequence shown here is derived from an EMBL/GenBank/DDBJ whole genome shotgun (WGS) entry which is preliminary data.</text>
</comment>
<feature type="compositionally biased region" description="Low complexity" evidence="2">
    <location>
        <begin position="919"/>
        <end position="935"/>
    </location>
</feature>
<protein>
    <submittedName>
        <fullName evidence="4">Ras guanine nucleotide exchange factor bud5</fullName>
    </submittedName>
</protein>
<feature type="compositionally biased region" description="Polar residues" evidence="2">
    <location>
        <begin position="144"/>
        <end position="159"/>
    </location>
</feature>
<dbReference type="InterPro" id="IPR001895">
    <property type="entry name" value="RASGEF_cat_dom"/>
</dbReference>
<dbReference type="SUPFAM" id="SSF48366">
    <property type="entry name" value="Ras GEF"/>
    <property type="match status" value="1"/>
</dbReference>
<dbReference type="Pfam" id="PF00617">
    <property type="entry name" value="RasGEF"/>
    <property type="match status" value="1"/>
</dbReference>
<feature type="compositionally biased region" description="Low complexity" evidence="2">
    <location>
        <begin position="586"/>
        <end position="600"/>
    </location>
</feature>
<accession>A0ABQ8PJ99</accession>
<evidence type="ECO:0000259" key="3">
    <source>
        <dbReference type="PROSITE" id="PS50009"/>
    </source>
</evidence>
<evidence type="ECO:0000256" key="2">
    <source>
        <dbReference type="SAM" id="MobiDB-lite"/>
    </source>
</evidence>
<feature type="compositionally biased region" description="Basic and acidic residues" evidence="2">
    <location>
        <begin position="854"/>
        <end position="864"/>
    </location>
</feature>
<feature type="compositionally biased region" description="Polar residues" evidence="2">
    <location>
        <begin position="1024"/>
        <end position="1036"/>
    </location>
</feature>
<feature type="compositionally biased region" description="Polar residues" evidence="2">
    <location>
        <begin position="1048"/>
        <end position="1062"/>
    </location>
</feature>
<proteinExistence type="predicted"/>
<dbReference type="EMBL" id="JANBQD010000057">
    <property type="protein sequence ID" value="KAJ1990043.1"/>
    <property type="molecule type" value="Genomic_DNA"/>
</dbReference>
<feature type="region of interest" description="Disordered" evidence="2">
    <location>
        <begin position="1"/>
        <end position="27"/>
    </location>
</feature>
<evidence type="ECO:0000256" key="1">
    <source>
        <dbReference type="PROSITE-ProRule" id="PRU00168"/>
    </source>
</evidence>
<dbReference type="Gene3D" id="1.10.840.10">
    <property type="entry name" value="Ras guanine-nucleotide exchange factors catalytic domain"/>
    <property type="match status" value="1"/>
</dbReference>
<feature type="region of interest" description="Disordered" evidence="2">
    <location>
        <begin position="114"/>
        <end position="159"/>
    </location>
</feature>
<dbReference type="InterPro" id="IPR036964">
    <property type="entry name" value="RASGEF_cat_dom_sf"/>
</dbReference>
<feature type="compositionally biased region" description="Pro residues" evidence="2">
    <location>
        <begin position="994"/>
        <end position="1004"/>
    </location>
</feature>
<dbReference type="PROSITE" id="PS50009">
    <property type="entry name" value="RASGEF_CAT"/>
    <property type="match status" value="1"/>
</dbReference>